<protein>
    <recommendedName>
        <fullName evidence="5">Antigen I/II N-terminal domain-containing protein</fullName>
    </recommendedName>
</protein>
<feature type="chain" id="PRO_5045993455" description="Antigen I/II N-terminal domain-containing protein" evidence="2">
    <location>
        <begin position="20"/>
        <end position="176"/>
    </location>
</feature>
<reference evidence="3 4" key="1">
    <citation type="submission" date="2021-03" db="EMBL/GenBank/DDBJ databases">
        <title>Genomic Encyclopedia of Type Strains, Phase IV (KMG-IV): sequencing the most valuable type-strain genomes for metagenomic binning, comparative biology and taxonomic classification.</title>
        <authorList>
            <person name="Goeker M."/>
        </authorList>
    </citation>
    <scope>NUCLEOTIDE SEQUENCE [LARGE SCALE GENOMIC DNA]</scope>
    <source>
        <strain evidence="3 4">DSM 25609</strain>
    </source>
</reference>
<feature type="compositionally biased region" description="Acidic residues" evidence="1">
    <location>
        <begin position="44"/>
        <end position="57"/>
    </location>
</feature>
<sequence>MKKLVFIMISFLFILTACGEDNAVEVTLPASFMEAEEIDIDSLTADSEESGIEDVTENSDGSVSYEMSGSKHEEMMTEIESEVNNSIEEIADNEEYASIQDITSSNSFSEFTMLVDQETFENSFDGFAAMALGVSGMFYQLFDGTDADDYAVTISIENADTGEVFDTLHYPEDLDG</sequence>
<proteinExistence type="predicted"/>
<feature type="signal peptide" evidence="2">
    <location>
        <begin position="1"/>
        <end position="19"/>
    </location>
</feature>
<name>A0ABS4IKM7_9BACI</name>
<evidence type="ECO:0000313" key="4">
    <source>
        <dbReference type="Proteomes" id="UP001519345"/>
    </source>
</evidence>
<dbReference type="EMBL" id="JAGGKX010000021">
    <property type="protein sequence ID" value="MBP1971090.1"/>
    <property type="molecule type" value="Genomic_DNA"/>
</dbReference>
<gene>
    <name evidence="3" type="ORF">J2Z83_003229</name>
</gene>
<comment type="caution">
    <text evidence="3">The sequence shown here is derived from an EMBL/GenBank/DDBJ whole genome shotgun (WGS) entry which is preliminary data.</text>
</comment>
<evidence type="ECO:0000313" key="3">
    <source>
        <dbReference type="EMBL" id="MBP1971090.1"/>
    </source>
</evidence>
<keyword evidence="4" id="KW-1185">Reference proteome</keyword>
<dbReference type="PROSITE" id="PS51257">
    <property type="entry name" value="PROKAR_LIPOPROTEIN"/>
    <property type="match status" value="1"/>
</dbReference>
<evidence type="ECO:0000256" key="2">
    <source>
        <dbReference type="SAM" id="SignalP"/>
    </source>
</evidence>
<dbReference type="Proteomes" id="UP001519345">
    <property type="component" value="Unassembled WGS sequence"/>
</dbReference>
<feature type="region of interest" description="Disordered" evidence="1">
    <location>
        <begin position="44"/>
        <end position="66"/>
    </location>
</feature>
<dbReference type="RefSeq" id="WP_245301650.1">
    <property type="nucleotide sequence ID" value="NZ_CP110224.1"/>
</dbReference>
<evidence type="ECO:0008006" key="5">
    <source>
        <dbReference type="Google" id="ProtNLM"/>
    </source>
</evidence>
<accession>A0ABS4IKM7</accession>
<evidence type="ECO:0000256" key="1">
    <source>
        <dbReference type="SAM" id="MobiDB-lite"/>
    </source>
</evidence>
<organism evidence="3 4">
    <name type="scientific">Virgibacillus natechei</name>
    <dbReference type="NCBI Taxonomy" id="1216297"/>
    <lineage>
        <taxon>Bacteria</taxon>
        <taxon>Bacillati</taxon>
        <taxon>Bacillota</taxon>
        <taxon>Bacilli</taxon>
        <taxon>Bacillales</taxon>
        <taxon>Bacillaceae</taxon>
        <taxon>Virgibacillus</taxon>
    </lineage>
</organism>
<keyword evidence="2" id="KW-0732">Signal</keyword>